<evidence type="ECO:0000313" key="1">
    <source>
        <dbReference type="EMBL" id="EHL99762.1"/>
    </source>
</evidence>
<dbReference type="STRING" id="797515.HMPREF9103_00883"/>
<dbReference type="AlphaFoldDB" id="G9ZMD5"/>
<keyword evidence="2" id="KW-1185">Reference proteome</keyword>
<protein>
    <submittedName>
        <fullName evidence="1">Uncharacterized protein</fullName>
    </submittedName>
</protein>
<name>G9ZMD5_9LACO</name>
<dbReference type="EMBL" id="AGEY01000036">
    <property type="protein sequence ID" value="EHL99762.1"/>
    <property type="molecule type" value="Genomic_DNA"/>
</dbReference>
<comment type="caution">
    <text evidence="1">The sequence shown here is derived from an EMBL/GenBank/DDBJ whole genome shotgun (WGS) entry which is preliminary data.</text>
</comment>
<dbReference type="Proteomes" id="UP000004625">
    <property type="component" value="Unassembled WGS sequence"/>
</dbReference>
<proteinExistence type="predicted"/>
<sequence length="54" mass="6226">MNLIICLFGIFTTHVMARESDESASEIYPFKLSLNGFLLHLSKKHCIFTIIRIL</sequence>
<dbReference type="HOGENOM" id="CLU_3044728_0_0_9"/>
<gene>
    <name evidence="1" type="ORF">HMPREF9103_00883</name>
</gene>
<organism evidence="1 2">
    <name type="scientific">Lentilactobacillus parafarraginis F0439</name>
    <dbReference type="NCBI Taxonomy" id="797515"/>
    <lineage>
        <taxon>Bacteria</taxon>
        <taxon>Bacillati</taxon>
        <taxon>Bacillota</taxon>
        <taxon>Bacilli</taxon>
        <taxon>Lactobacillales</taxon>
        <taxon>Lactobacillaceae</taxon>
        <taxon>Lentilactobacillus</taxon>
    </lineage>
</organism>
<accession>G9ZMD5</accession>
<evidence type="ECO:0000313" key="2">
    <source>
        <dbReference type="Proteomes" id="UP000004625"/>
    </source>
</evidence>
<reference evidence="1 2" key="1">
    <citation type="submission" date="2011-09" db="EMBL/GenBank/DDBJ databases">
        <authorList>
            <person name="Weinstock G."/>
            <person name="Sodergren E."/>
            <person name="Clifton S."/>
            <person name="Fulton L."/>
            <person name="Fulton B."/>
            <person name="Courtney L."/>
            <person name="Fronick C."/>
            <person name="Harrison M."/>
            <person name="Strong C."/>
            <person name="Farmer C."/>
            <person name="Delahaunty K."/>
            <person name="Markovic C."/>
            <person name="Hall O."/>
            <person name="Minx P."/>
            <person name="Tomlinson C."/>
            <person name="Mitreva M."/>
            <person name="Hou S."/>
            <person name="Chen J."/>
            <person name="Wollam A."/>
            <person name="Pepin K.H."/>
            <person name="Johnson M."/>
            <person name="Bhonagiri V."/>
            <person name="Zhang X."/>
            <person name="Suruliraj S."/>
            <person name="Warren W."/>
            <person name="Chinwalla A."/>
            <person name="Mardis E.R."/>
            <person name="Wilson R.K."/>
        </authorList>
    </citation>
    <scope>NUCLEOTIDE SEQUENCE [LARGE SCALE GENOMIC DNA]</scope>
    <source>
        <strain evidence="1 2">F0439</strain>
    </source>
</reference>